<reference evidence="2" key="1">
    <citation type="submission" date="2023-07" db="EMBL/GenBank/DDBJ databases">
        <title>Genomic Encyclopedia of Type Strains, Phase IV (KMG-IV): sequencing the most valuable type-strain genomes for metagenomic binning, comparative biology and taxonomic classification.</title>
        <authorList>
            <person name="Goeker M."/>
        </authorList>
    </citation>
    <scope>NUCLEOTIDE SEQUENCE</scope>
    <source>
        <strain evidence="2">DSM 19659</strain>
    </source>
</reference>
<dbReference type="InterPro" id="IPR011257">
    <property type="entry name" value="DNA_glycosylase"/>
</dbReference>
<dbReference type="AlphaFoldDB" id="A0AAE3V989"/>
<keyword evidence="1" id="KW-0479">Metal-binding</keyword>
<accession>A0AAE3V989</accession>
<evidence type="ECO:0000313" key="2">
    <source>
        <dbReference type="EMBL" id="MDQ0151655.1"/>
    </source>
</evidence>
<organism evidence="2 3">
    <name type="scientific">Moryella indoligenes</name>
    <dbReference type="NCBI Taxonomy" id="371674"/>
    <lineage>
        <taxon>Bacteria</taxon>
        <taxon>Bacillati</taxon>
        <taxon>Bacillota</taxon>
        <taxon>Clostridia</taxon>
        <taxon>Lachnospirales</taxon>
        <taxon>Lachnospiraceae</taxon>
        <taxon>Moryella</taxon>
    </lineage>
</organism>
<gene>
    <name evidence="2" type="ORF">J2S20_000335</name>
</gene>
<evidence type="ECO:0000313" key="3">
    <source>
        <dbReference type="Proteomes" id="UP001241537"/>
    </source>
</evidence>
<feature type="binding site" evidence="1">
    <location>
        <position position="181"/>
    </location>
    <ligand>
        <name>Zn(2+)</name>
        <dbReference type="ChEBI" id="CHEBI:29105"/>
    </ligand>
</feature>
<keyword evidence="1" id="KW-0862">Zinc</keyword>
<feature type="binding site" evidence="1">
    <location>
        <position position="19"/>
    </location>
    <ligand>
        <name>Zn(2+)</name>
        <dbReference type="ChEBI" id="CHEBI:29105"/>
    </ligand>
</feature>
<evidence type="ECO:0000256" key="1">
    <source>
        <dbReference type="PIRSR" id="PIRSR605019-1"/>
    </source>
</evidence>
<dbReference type="EC" id="3.2.2.20" evidence="2"/>
<dbReference type="InterPro" id="IPR005019">
    <property type="entry name" value="Adenine_glyco"/>
</dbReference>
<keyword evidence="2" id="KW-0378">Hydrolase</keyword>
<dbReference type="Gene3D" id="1.10.340.30">
    <property type="entry name" value="Hypothetical protein, domain 2"/>
    <property type="match status" value="1"/>
</dbReference>
<name>A0AAE3V989_9FIRM</name>
<dbReference type="RefSeq" id="WP_307252376.1">
    <property type="nucleotide sequence ID" value="NZ_JAUSTO010000002.1"/>
</dbReference>
<dbReference type="SUPFAM" id="SSF48150">
    <property type="entry name" value="DNA-glycosylase"/>
    <property type="match status" value="1"/>
</dbReference>
<comment type="caution">
    <text evidence="2">The sequence shown here is derived from an EMBL/GenBank/DDBJ whole genome shotgun (WGS) entry which is preliminary data.</text>
</comment>
<protein>
    <submittedName>
        <fullName evidence="2">DNA-3-methyladenine glycosylase I</fullName>
        <ecNumber evidence="2">3.2.2.20</ecNumber>
    </submittedName>
</protein>
<dbReference type="GO" id="GO:0008725">
    <property type="term" value="F:DNA-3-methyladenine glycosylase activity"/>
    <property type="evidence" value="ECO:0007669"/>
    <property type="project" value="UniProtKB-EC"/>
</dbReference>
<dbReference type="GO" id="GO:0006284">
    <property type="term" value="P:base-excision repair"/>
    <property type="evidence" value="ECO:0007669"/>
    <property type="project" value="InterPro"/>
</dbReference>
<sequence>MSVNRCGWELSSDKMIAYHDHRWCNPEHDDQELFAMLILEGAQAGLSWATIINREDNYRKAFDGFDPKIVAFYDDEKIKALMQDGGIIRNRRKILAAVSNAKAFLKIQEEFGSFDTYIWGFTEGKVIDHHLKTVEETPATSELSEKISKSLKKRGFSFVGPTIIYSYLQGIGIYNDHIESCDFR</sequence>
<keyword evidence="3" id="KW-1185">Reference proteome</keyword>
<keyword evidence="2" id="KW-0326">Glycosidase</keyword>
<dbReference type="Pfam" id="PF03352">
    <property type="entry name" value="Adenine_glyco"/>
    <property type="match status" value="1"/>
</dbReference>
<dbReference type="PANTHER" id="PTHR30037">
    <property type="entry name" value="DNA-3-METHYLADENINE GLYCOSYLASE 1"/>
    <property type="match status" value="1"/>
</dbReference>
<feature type="binding site" evidence="1">
    <location>
        <position position="177"/>
    </location>
    <ligand>
        <name>Zn(2+)</name>
        <dbReference type="ChEBI" id="CHEBI:29105"/>
    </ligand>
</feature>
<dbReference type="PANTHER" id="PTHR30037:SF4">
    <property type="entry name" value="DNA-3-METHYLADENINE GLYCOSYLASE I"/>
    <property type="match status" value="1"/>
</dbReference>
<dbReference type="Proteomes" id="UP001241537">
    <property type="component" value="Unassembled WGS sequence"/>
</dbReference>
<feature type="binding site" evidence="1">
    <location>
        <position position="6"/>
    </location>
    <ligand>
        <name>Zn(2+)</name>
        <dbReference type="ChEBI" id="CHEBI:29105"/>
    </ligand>
</feature>
<dbReference type="EMBL" id="JAUSTO010000002">
    <property type="protein sequence ID" value="MDQ0151655.1"/>
    <property type="molecule type" value="Genomic_DNA"/>
</dbReference>
<dbReference type="InterPro" id="IPR052891">
    <property type="entry name" value="DNA-3mA_glycosylase"/>
</dbReference>
<dbReference type="GO" id="GO:0046872">
    <property type="term" value="F:metal ion binding"/>
    <property type="evidence" value="ECO:0007669"/>
    <property type="project" value="UniProtKB-KW"/>
</dbReference>
<proteinExistence type="predicted"/>